<reference evidence="7" key="1">
    <citation type="submission" date="2022-02" db="EMBL/GenBank/DDBJ databases">
        <title>Paenibacillus sp. MBLB1832 Whole Genome Shotgun Sequencing.</title>
        <authorList>
            <person name="Hwang C.Y."/>
            <person name="Cho E.-S."/>
            <person name="Seo M.-J."/>
        </authorList>
    </citation>
    <scope>NUCLEOTIDE SEQUENCE</scope>
    <source>
        <strain evidence="7">MBLB1832</strain>
    </source>
</reference>
<evidence type="ECO:0000313" key="7">
    <source>
        <dbReference type="EMBL" id="WNR46143.1"/>
    </source>
</evidence>
<feature type="modified residue" description="4-aspartylphosphate" evidence="4">
    <location>
        <position position="55"/>
    </location>
</feature>
<evidence type="ECO:0000313" key="8">
    <source>
        <dbReference type="Proteomes" id="UP001304650"/>
    </source>
</evidence>
<dbReference type="GO" id="GO:0000160">
    <property type="term" value="P:phosphorelay signal transduction system"/>
    <property type="evidence" value="ECO:0007669"/>
    <property type="project" value="InterPro"/>
</dbReference>
<dbReference type="Pfam" id="PF12833">
    <property type="entry name" value="HTH_18"/>
    <property type="match status" value="1"/>
</dbReference>
<dbReference type="InterPro" id="IPR011006">
    <property type="entry name" value="CheY-like_superfamily"/>
</dbReference>
<dbReference type="PANTHER" id="PTHR43280:SF34">
    <property type="entry name" value="ARAC-FAMILY TRANSCRIPTIONAL REGULATOR"/>
    <property type="match status" value="1"/>
</dbReference>
<evidence type="ECO:0000256" key="4">
    <source>
        <dbReference type="PROSITE-ProRule" id="PRU00169"/>
    </source>
</evidence>
<dbReference type="InterPro" id="IPR018060">
    <property type="entry name" value="HTH_AraC"/>
</dbReference>
<feature type="domain" description="Response regulatory" evidence="6">
    <location>
        <begin position="3"/>
        <end position="120"/>
    </location>
</feature>
<evidence type="ECO:0000259" key="5">
    <source>
        <dbReference type="PROSITE" id="PS01124"/>
    </source>
</evidence>
<dbReference type="SMART" id="SM00448">
    <property type="entry name" value="REC"/>
    <property type="match status" value="1"/>
</dbReference>
<dbReference type="AlphaFoldDB" id="A0AA96RKA7"/>
<dbReference type="InterPro" id="IPR009057">
    <property type="entry name" value="Homeodomain-like_sf"/>
</dbReference>
<evidence type="ECO:0000256" key="2">
    <source>
        <dbReference type="ARBA" id="ARBA00023125"/>
    </source>
</evidence>
<dbReference type="RefSeq" id="WP_314803544.1">
    <property type="nucleotide sequence ID" value="NZ_CP130319.1"/>
</dbReference>
<keyword evidence="3" id="KW-0804">Transcription</keyword>
<dbReference type="GO" id="GO:0043565">
    <property type="term" value="F:sequence-specific DNA binding"/>
    <property type="evidence" value="ECO:0007669"/>
    <property type="project" value="InterPro"/>
</dbReference>
<dbReference type="KEGG" id="proo:MJB10_08630"/>
<dbReference type="PANTHER" id="PTHR43280">
    <property type="entry name" value="ARAC-FAMILY TRANSCRIPTIONAL REGULATOR"/>
    <property type="match status" value="1"/>
</dbReference>
<gene>
    <name evidence="7" type="ORF">MJB10_08630</name>
</gene>
<keyword evidence="8" id="KW-1185">Reference proteome</keyword>
<dbReference type="Gene3D" id="1.10.10.60">
    <property type="entry name" value="Homeodomain-like"/>
    <property type="match status" value="2"/>
</dbReference>
<evidence type="ECO:0000256" key="1">
    <source>
        <dbReference type="ARBA" id="ARBA00023015"/>
    </source>
</evidence>
<organism evidence="7 8">
    <name type="scientific">Paenibacillus roseopurpureus</name>
    <dbReference type="NCBI Taxonomy" id="2918901"/>
    <lineage>
        <taxon>Bacteria</taxon>
        <taxon>Bacillati</taxon>
        <taxon>Bacillota</taxon>
        <taxon>Bacilli</taxon>
        <taxon>Bacillales</taxon>
        <taxon>Paenibacillaceae</taxon>
        <taxon>Paenibacillus</taxon>
    </lineage>
</organism>
<dbReference type="Gene3D" id="3.40.50.2300">
    <property type="match status" value="1"/>
</dbReference>
<keyword evidence="4" id="KW-0597">Phosphoprotein</keyword>
<dbReference type="InterPro" id="IPR018062">
    <property type="entry name" value="HTH_AraC-typ_CS"/>
</dbReference>
<dbReference type="Proteomes" id="UP001304650">
    <property type="component" value="Chromosome"/>
</dbReference>
<feature type="domain" description="HTH araC/xylS-type" evidence="5">
    <location>
        <begin position="366"/>
        <end position="464"/>
    </location>
</feature>
<dbReference type="CDD" id="cd17536">
    <property type="entry name" value="REC_YesN-like"/>
    <property type="match status" value="1"/>
</dbReference>
<keyword evidence="1" id="KW-0805">Transcription regulation</keyword>
<protein>
    <submittedName>
        <fullName evidence="7">Response regulator</fullName>
    </submittedName>
</protein>
<dbReference type="InterPro" id="IPR001789">
    <property type="entry name" value="Sig_transdc_resp-reg_receiver"/>
</dbReference>
<dbReference type="PROSITE" id="PS00041">
    <property type="entry name" value="HTH_ARAC_FAMILY_1"/>
    <property type="match status" value="1"/>
</dbReference>
<accession>A0AA96RKA7</accession>
<dbReference type="SMART" id="SM00342">
    <property type="entry name" value="HTH_ARAC"/>
    <property type="match status" value="1"/>
</dbReference>
<dbReference type="PROSITE" id="PS50110">
    <property type="entry name" value="RESPONSE_REGULATORY"/>
    <property type="match status" value="1"/>
</dbReference>
<keyword evidence="2" id="KW-0238">DNA-binding</keyword>
<dbReference type="Pfam" id="PF00072">
    <property type="entry name" value="Response_reg"/>
    <property type="match status" value="1"/>
</dbReference>
<sequence>MIEALIVDDEYIVRKGLVHMFPWEEFGIRIAGEAPNGAKALEFMENHTIQLLITDISMPIMDGFELIKAVKPRYEHLAIVVLTCHQDFHYVQDALRLGAIDYIVKTELENDTLHQSISRFVMRVKEQAANRNEVGPAQEPEVPIHSESWGLLLTPLRKGAGLSEVLALTLESAAPLMLPDGGCFIPSHELKLGYRDKERILDLVDGSSWVITILHNLRRNADKSTLDKLNDYWKNKLFYEYTCHTPVYEVDWHSLNGERKPSPEANQALHQLTQQWKSFLWVYDDNLFRQMVQDVKERQSPAAAWKEVLQQTVSLWRHLVAIDGSANWHVETSALYYWEQWVDWLSLIRPKLRRQEFSDEVCISILRAIHMIRQDIHLGINQSEVAAKVKITRSYFSHCFKQYAGQTFQEVINDIRVERACELLLSTQEPVYRIAEQVGFDDDKYFSKFFKQQTGMLPSNVRKV</sequence>
<dbReference type="SUPFAM" id="SSF52172">
    <property type="entry name" value="CheY-like"/>
    <property type="match status" value="1"/>
</dbReference>
<proteinExistence type="predicted"/>
<dbReference type="EMBL" id="CP130319">
    <property type="protein sequence ID" value="WNR46143.1"/>
    <property type="molecule type" value="Genomic_DNA"/>
</dbReference>
<name>A0AA96RKA7_9BACL</name>
<dbReference type="PROSITE" id="PS01124">
    <property type="entry name" value="HTH_ARAC_FAMILY_2"/>
    <property type="match status" value="1"/>
</dbReference>
<evidence type="ECO:0000259" key="6">
    <source>
        <dbReference type="PROSITE" id="PS50110"/>
    </source>
</evidence>
<evidence type="ECO:0000256" key="3">
    <source>
        <dbReference type="ARBA" id="ARBA00023163"/>
    </source>
</evidence>
<dbReference type="SUPFAM" id="SSF46689">
    <property type="entry name" value="Homeodomain-like"/>
    <property type="match status" value="2"/>
</dbReference>
<dbReference type="GO" id="GO:0003700">
    <property type="term" value="F:DNA-binding transcription factor activity"/>
    <property type="evidence" value="ECO:0007669"/>
    <property type="project" value="InterPro"/>
</dbReference>